<dbReference type="AlphaFoldDB" id="A0A0W8G9T7"/>
<protein>
    <submittedName>
        <fullName evidence="1">Uncharacterized protein</fullName>
    </submittedName>
</protein>
<reference evidence="1" key="1">
    <citation type="journal article" date="2015" name="Proc. Natl. Acad. Sci. U.S.A.">
        <title>Networks of energetic and metabolic interactions define dynamics in microbial communities.</title>
        <authorList>
            <person name="Embree M."/>
            <person name="Liu J.K."/>
            <person name="Al-Bassam M.M."/>
            <person name="Zengler K."/>
        </authorList>
    </citation>
    <scope>NUCLEOTIDE SEQUENCE</scope>
</reference>
<gene>
    <name evidence="1" type="ORF">ASZ90_000209</name>
</gene>
<name>A0A0W8G9T7_9ZZZZ</name>
<sequence>MVKSYLSRLMMLDEKFYKIEGMEGRAVSGSPKIKKLVCAWGQPC</sequence>
<proteinExistence type="predicted"/>
<comment type="caution">
    <text evidence="1">The sequence shown here is derived from an EMBL/GenBank/DDBJ whole genome shotgun (WGS) entry which is preliminary data.</text>
</comment>
<evidence type="ECO:0000313" key="1">
    <source>
        <dbReference type="EMBL" id="KUG29899.1"/>
    </source>
</evidence>
<accession>A0A0W8G9T7</accession>
<organism evidence="1">
    <name type="scientific">hydrocarbon metagenome</name>
    <dbReference type="NCBI Taxonomy" id="938273"/>
    <lineage>
        <taxon>unclassified sequences</taxon>
        <taxon>metagenomes</taxon>
        <taxon>ecological metagenomes</taxon>
    </lineage>
</organism>
<dbReference type="EMBL" id="LNQE01000024">
    <property type="protein sequence ID" value="KUG29899.1"/>
    <property type="molecule type" value="Genomic_DNA"/>
</dbReference>